<name>A0A1X7UJN4_AMPQE</name>
<proteinExistence type="predicted"/>
<dbReference type="InParanoid" id="A0A1X7UJN4"/>
<evidence type="ECO:0000313" key="1">
    <source>
        <dbReference type="EnsemblMetazoa" id="Aqu2.1.27870_001"/>
    </source>
</evidence>
<dbReference type="AlphaFoldDB" id="A0A1X7UJN4"/>
<sequence>FVNNLLMMPKIFFTTLNMLK</sequence>
<dbReference type="EnsemblMetazoa" id="Aqu2.1.27870_001">
    <property type="protein sequence ID" value="Aqu2.1.27870_001"/>
    <property type="gene ID" value="Aqu2.1.27870"/>
</dbReference>
<accession>A0A1X7UJN4</accession>
<organism evidence="1">
    <name type="scientific">Amphimedon queenslandica</name>
    <name type="common">Sponge</name>
    <dbReference type="NCBI Taxonomy" id="400682"/>
    <lineage>
        <taxon>Eukaryota</taxon>
        <taxon>Metazoa</taxon>
        <taxon>Porifera</taxon>
        <taxon>Demospongiae</taxon>
        <taxon>Heteroscleromorpha</taxon>
        <taxon>Haplosclerida</taxon>
        <taxon>Niphatidae</taxon>
        <taxon>Amphimedon</taxon>
    </lineage>
</organism>
<reference evidence="1" key="1">
    <citation type="submission" date="2017-05" db="UniProtKB">
        <authorList>
            <consortium name="EnsemblMetazoa"/>
        </authorList>
    </citation>
    <scope>IDENTIFICATION</scope>
</reference>
<protein>
    <submittedName>
        <fullName evidence="1">Uncharacterized protein</fullName>
    </submittedName>
</protein>